<dbReference type="Proteomes" id="UP001301769">
    <property type="component" value="Unassembled WGS sequence"/>
</dbReference>
<feature type="compositionally biased region" description="Polar residues" evidence="1">
    <location>
        <begin position="1"/>
        <end position="14"/>
    </location>
</feature>
<dbReference type="AlphaFoldDB" id="A0AAN6Y7Q6"/>
<reference evidence="3" key="1">
    <citation type="journal article" date="2023" name="Mol. Phylogenet. Evol.">
        <title>Genome-scale phylogeny and comparative genomics of the fungal order Sordariales.</title>
        <authorList>
            <person name="Hensen N."/>
            <person name="Bonometti L."/>
            <person name="Westerberg I."/>
            <person name="Brannstrom I.O."/>
            <person name="Guillou S."/>
            <person name="Cros-Aarteil S."/>
            <person name="Calhoun S."/>
            <person name="Haridas S."/>
            <person name="Kuo A."/>
            <person name="Mondo S."/>
            <person name="Pangilinan J."/>
            <person name="Riley R."/>
            <person name="LaButti K."/>
            <person name="Andreopoulos B."/>
            <person name="Lipzen A."/>
            <person name="Chen C."/>
            <person name="Yan M."/>
            <person name="Daum C."/>
            <person name="Ng V."/>
            <person name="Clum A."/>
            <person name="Steindorff A."/>
            <person name="Ohm R.A."/>
            <person name="Martin F."/>
            <person name="Silar P."/>
            <person name="Natvig D.O."/>
            <person name="Lalanne C."/>
            <person name="Gautier V."/>
            <person name="Ament-Velasquez S.L."/>
            <person name="Kruys A."/>
            <person name="Hutchinson M.I."/>
            <person name="Powell A.J."/>
            <person name="Barry K."/>
            <person name="Miller A.N."/>
            <person name="Grigoriev I.V."/>
            <person name="Debuchy R."/>
            <person name="Gladieux P."/>
            <person name="Hiltunen Thoren M."/>
            <person name="Johannesson H."/>
        </authorList>
    </citation>
    <scope>NUCLEOTIDE SEQUENCE</scope>
    <source>
        <strain evidence="3">PSN293</strain>
    </source>
</reference>
<feature type="compositionally biased region" description="Basic and acidic residues" evidence="1">
    <location>
        <begin position="21"/>
        <end position="30"/>
    </location>
</feature>
<keyword evidence="2" id="KW-0812">Transmembrane</keyword>
<evidence type="ECO:0000313" key="4">
    <source>
        <dbReference type="Proteomes" id="UP001301769"/>
    </source>
</evidence>
<keyword evidence="2" id="KW-1133">Transmembrane helix</keyword>
<feature type="compositionally biased region" description="Low complexity" evidence="1">
    <location>
        <begin position="60"/>
        <end position="75"/>
    </location>
</feature>
<dbReference type="EMBL" id="MU858105">
    <property type="protein sequence ID" value="KAK4213688.1"/>
    <property type="molecule type" value="Genomic_DNA"/>
</dbReference>
<name>A0AAN6Y7Q6_9PEZI</name>
<keyword evidence="4" id="KW-1185">Reference proteome</keyword>
<feature type="compositionally biased region" description="Low complexity" evidence="1">
    <location>
        <begin position="409"/>
        <end position="420"/>
    </location>
</feature>
<gene>
    <name evidence="3" type="ORF">QBC37DRAFT_373796</name>
</gene>
<sequence length="431" mass="46117">MTTQASSSMPTATTIPPFYGWEKDYNDDLTTRASASVPTATKPPPVPENERDRPEELTQASSSAPTSAPTAVTAPPSLPPRPLSHVQAPYQPLPPHMIAAERGSRHPEIFPVSNYDPTDVHPHDREQLPFNKKRHTAKLTLSTISLIFSAVVIGLGLAIATWGGTGSTQELHFGLTGTTAGLAIFWIAVDNVVTCLSRGRHRIPPGAHVALHLIIWGMAVASATMLALLAQDGHWYHAQYNGEIARLEAAILGLMIIILVIHFVLFIGACVETHEVNLMAMRNKKTIVRYIQVPIPVDAAGAPLFPGAHPGTAYPQPYPQMAMMNQAVPPGPTPYGRPHFQPHGNGIPPPAQVLLGGYYAPTGPPIDPSANFQPPPGTLLHGYYGPPPAPSSVSARRSSNSGARRHSQHSGSSSRRTGQQNPSPSATPKYV</sequence>
<feature type="compositionally biased region" description="Polar residues" evidence="1">
    <location>
        <begin position="421"/>
        <end position="431"/>
    </location>
</feature>
<comment type="caution">
    <text evidence="3">The sequence shown here is derived from an EMBL/GenBank/DDBJ whole genome shotgun (WGS) entry which is preliminary data.</text>
</comment>
<evidence type="ECO:0000313" key="3">
    <source>
        <dbReference type="EMBL" id="KAK4213688.1"/>
    </source>
</evidence>
<feature type="region of interest" description="Disordered" evidence="1">
    <location>
        <begin position="1"/>
        <end position="89"/>
    </location>
</feature>
<reference evidence="3" key="2">
    <citation type="submission" date="2023-05" db="EMBL/GenBank/DDBJ databases">
        <authorList>
            <consortium name="Lawrence Berkeley National Laboratory"/>
            <person name="Steindorff A."/>
            <person name="Hensen N."/>
            <person name="Bonometti L."/>
            <person name="Westerberg I."/>
            <person name="Brannstrom I.O."/>
            <person name="Guillou S."/>
            <person name="Cros-Aarteil S."/>
            <person name="Calhoun S."/>
            <person name="Haridas S."/>
            <person name="Kuo A."/>
            <person name="Mondo S."/>
            <person name="Pangilinan J."/>
            <person name="Riley R."/>
            <person name="Labutti K."/>
            <person name="Andreopoulos B."/>
            <person name="Lipzen A."/>
            <person name="Chen C."/>
            <person name="Yanf M."/>
            <person name="Daum C."/>
            <person name="Ng V."/>
            <person name="Clum A."/>
            <person name="Ohm R."/>
            <person name="Martin F."/>
            <person name="Silar P."/>
            <person name="Natvig D."/>
            <person name="Lalanne C."/>
            <person name="Gautier V."/>
            <person name="Ament-Velasquez S.L."/>
            <person name="Kruys A."/>
            <person name="Hutchinson M.I."/>
            <person name="Powell A.J."/>
            <person name="Barry K."/>
            <person name="Miller A.N."/>
            <person name="Grigoriev I.V."/>
            <person name="Debuchy R."/>
            <person name="Gladieux P."/>
            <person name="Thoren M.H."/>
            <person name="Johannesson H."/>
        </authorList>
    </citation>
    <scope>NUCLEOTIDE SEQUENCE</scope>
    <source>
        <strain evidence="3">PSN293</strain>
    </source>
</reference>
<proteinExistence type="predicted"/>
<feature type="transmembrane region" description="Helical" evidence="2">
    <location>
        <begin position="250"/>
        <end position="271"/>
    </location>
</feature>
<feature type="transmembrane region" description="Helical" evidence="2">
    <location>
        <begin position="209"/>
        <end position="230"/>
    </location>
</feature>
<evidence type="ECO:0000256" key="1">
    <source>
        <dbReference type="SAM" id="MobiDB-lite"/>
    </source>
</evidence>
<feature type="transmembrane region" description="Helical" evidence="2">
    <location>
        <begin position="171"/>
        <end position="189"/>
    </location>
</feature>
<feature type="transmembrane region" description="Helical" evidence="2">
    <location>
        <begin position="139"/>
        <end position="159"/>
    </location>
</feature>
<feature type="compositionally biased region" description="Pro residues" evidence="1">
    <location>
        <begin position="362"/>
        <end position="377"/>
    </location>
</feature>
<organism evidence="3 4">
    <name type="scientific">Rhypophila decipiens</name>
    <dbReference type="NCBI Taxonomy" id="261697"/>
    <lineage>
        <taxon>Eukaryota</taxon>
        <taxon>Fungi</taxon>
        <taxon>Dikarya</taxon>
        <taxon>Ascomycota</taxon>
        <taxon>Pezizomycotina</taxon>
        <taxon>Sordariomycetes</taxon>
        <taxon>Sordariomycetidae</taxon>
        <taxon>Sordariales</taxon>
        <taxon>Naviculisporaceae</taxon>
        <taxon>Rhypophila</taxon>
    </lineage>
</organism>
<evidence type="ECO:0000256" key="2">
    <source>
        <dbReference type="SAM" id="Phobius"/>
    </source>
</evidence>
<keyword evidence="2" id="KW-0472">Membrane</keyword>
<feature type="region of interest" description="Disordered" evidence="1">
    <location>
        <begin position="335"/>
        <end position="431"/>
    </location>
</feature>
<feature type="compositionally biased region" description="Low complexity" evidence="1">
    <location>
        <begin position="391"/>
        <end position="402"/>
    </location>
</feature>
<protein>
    <submittedName>
        <fullName evidence="3">Uncharacterized protein</fullName>
    </submittedName>
</protein>
<accession>A0AAN6Y7Q6</accession>